<evidence type="ECO:0000259" key="9">
    <source>
        <dbReference type="PROSITE" id="PS50198"/>
    </source>
</evidence>
<dbReference type="PROSITE" id="PS51257">
    <property type="entry name" value="PROKAR_LIPOPROTEIN"/>
    <property type="match status" value="1"/>
</dbReference>
<dbReference type="GO" id="GO:0042277">
    <property type="term" value="F:peptide binding"/>
    <property type="evidence" value="ECO:0007669"/>
    <property type="project" value="InterPro"/>
</dbReference>
<dbReference type="InterPro" id="IPR050280">
    <property type="entry name" value="OMP_Chaperone_SurA"/>
</dbReference>
<organism evidence="10 11">
    <name type="scientific">Comamonas denitrificans</name>
    <dbReference type="NCBI Taxonomy" id="117506"/>
    <lineage>
        <taxon>Bacteria</taxon>
        <taxon>Pseudomonadati</taxon>
        <taxon>Pseudomonadota</taxon>
        <taxon>Betaproteobacteria</taxon>
        <taxon>Burkholderiales</taxon>
        <taxon>Comamonadaceae</taxon>
        <taxon>Comamonas</taxon>
    </lineage>
</organism>
<dbReference type="Pfam" id="PF09312">
    <property type="entry name" value="SurA_N"/>
    <property type="match status" value="1"/>
</dbReference>
<dbReference type="InterPro" id="IPR023034">
    <property type="entry name" value="PPIase_SurA"/>
</dbReference>
<dbReference type="Gene3D" id="1.10.4030.10">
    <property type="entry name" value="Porin chaperone SurA, peptide-binding domain"/>
    <property type="match status" value="1"/>
</dbReference>
<dbReference type="GO" id="GO:0050821">
    <property type="term" value="P:protein stabilization"/>
    <property type="evidence" value="ECO:0007669"/>
    <property type="project" value="InterPro"/>
</dbReference>
<evidence type="ECO:0000256" key="3">
    <source>
        <dbReference type="ARBA" id="ARBA00022764"/>
    </source>
</evidence>
<dbReference type="RefSeq" id="WP_207575470.1">
    <property type="nucleotide sequence ID" value="NZ_JAFNME010000018.1"/>
</dbReference>
<evidence type="ECO:0000256" key="5">
    <source>
        <dbReference type="ARBA" id="ARBA00023186"/>
    </source>
</evidence>
<keyword evidence="3 7" id="KW-0574">Periplasm</keyword>
<evidence type="ECO:0000256" key="2">
    <source>
        <dbReference type="ARBA" id="ARBA00022737"/>
    </source>
</evidence>
<evidence type="ECO:0000256" key="8">
    <source>
        <dbReference type="SAM" id="MobiDB-lite"/>
    </source>
</evidence>
<dbReference type="SUPFAM" id="SSF109998">
    <property type="entry name" value="Triger factor/SurA peptide-binding domain-like"/>
    <property type="match status" value="1"/>
</dbReference>
<dbReference type="InterPro" id="IPR023058">
    <property type="entry name" value="PPIase_PpiC_CS"/>
</dbReference>
<keyword evidence="6 7" id="KW-0413">Isomerase</keyword>
<evidence type="ECO:0000313" key="11">
    <source>
        <dbReference type="Proteomes" id="UP000664731"/>
    </source>
</evidence>
<comment type="subcellular location">
    <subcellularLocation>
        <location evidence="7">Periplasm</location>
    </subcellularLocation>
    <text evidence="7">Is capable of associating with the outer membrane.</text>
</comment>
<comment type="function">
    <text evidence="7">Chaperone involved in the correct folding and assembly of outer membrane proteins. Recognizes specific patterns of aromatic residues and the orientation of their side chains, which are found more frequently in integral outer membrane proteins. May act in both early periplasmic and late outer membrane-associated steps of protein maturation.</text>
</comment>
<evidence type="ECO:0000256" key="6">
    <source>
        <dbReference type="ARBA" id="ARBA00023235"/>
    </source>
</evidence>
<evidence type="ECO:0000256" key="1">
    <source>
        <dbReference type="ARBA" id="ARBA00022729"/>
    </source>
</evidence>
<feature type="domain" description="PpiC" evidence="9">
    <location>
        <begin position="321"/>
        <end position="420"/>
    </location>
</feature>
<dbReference type="EC" id="5.2.1.8" evidence="7"/>
<dbReference type="GO" id="GO:0043165">
    <property type="term" value="P:Gram-negative-bacterium-type cell outer membrane assembly"/>
    <property type="evidence" value="ECO:0007669"/>
    <property type="project" value="InterPro"/>
</dbReference>
<evidence type="ECO:0000313" key="10">
    <source>
        <dbReference type="EMBL" id="MBO1250032.1"/>
    </source>
</evidence>
<evidence type="ECO:0000256" key="4">
    <source>
        <dbReference type="ARBA" id="ARBA00023110"/>
    </source>
</evidence>
<reference evidence="10" key="1">
    <citation type="submission" date="2021-03" db="EMBL/GenBank/DDBJ databases">
        <title>Comamonas denitrificans.</title>
        <authorList>
            <person name="Finster K."/>
        </authorList>
    </citation>
    <scope>NUCLEOTIDE SEQUENCE</scope>
    <source>
        <strain evidence="10">MM2021_4</strain>
    </source>
</reference>
<feature type="signal peptide" evidence="7">
    <location>
        <begin position="1"/>
        <end position="26"/>
    </location>
</feature>
<dbReference type="InterPro" id="IPR000297">
    <property type="entry name" value="PPIase_PpiC"/>
</dbReference>
<feature type="compositionally biased region" description="Low complexity" evidence="8">
    <location>
        <begin position="34"/>
        <end position="58"/>
    </location>
</feature>
<proteinExistence type="inferred from homology"/>
<dbReference type="Gene3D" id="3.10.50.40">
    <property type="match status" value="2"/>
</dbReference>
<dbReference type="Proteomes" id="UP000664731">
    <property type="component" value="Unassembled WGS sequence"/>
</dbReference>
<dbReference type="GO" id="GO:0003755">
    <property type="term" value="F:peptidyl-prolyl cis-trans isomerase activity"/>
    <property type="evidence" value="ECO:0007669"/>
    <property type="project" value="UniProtKB-UniRule"/>
</dbReference>
<feature type="domain" description="PpiC" evidence="9">
    <location>
        <begin position="214"/>
        <end position="311"/>
    </location>
</feature>
<comment type="catalytic activity">
    <reaction evidence="7">
        <text>[protein]-peptidylproline (omega=180) = [protein]-peptidylproline (omega=0)</text>
        <dbReference type="Rhea" id="RHEA:16237"/>
        <dbReference type="Rhea" id="RHEA-COMP:10747"/>
        <dbReference type="Rhea" id="RHEA-COMP:10748"/>
        <dbReference type="ChEBI" id="CHEBI:83833"/>
        <dbReference type="ChEBI" id="CHEBI:83834"/>
        <dbReference type="EC" id="5.2.1.8"/>
    </reaction>
</comment>
<dbReference type="PROSITE" id="PS50198">
    <property type="entry name" value="PPIC_PPIASE_2"/>
    <property type="match status" value="2"/>
</dbReference>
<gene>
    <name evidence="7" type="primary">surA</name>
    <name evidence="10" type="ORF">J1777_09395</name>
</gene>
<dbReference type="EMBL" id="JAFNME010000018">
    <property type="protein sequence ID" value="MBO1250032.1"/>
    <property type="molecule type" value="Genomic_DNA"/>
</dbReference>
<feature type="chain" id="PRO_5038200149" description="Chaperone SurA" evidence="7">
    <location>
        <begin position="27"/>
        <end position="471"/>
    </location>
</feature>
<dbReference type="InterPro" id="IPR027304">
    <property type="entry name" value="Trigger_fact/SurA_dom_sf"/>
</dbReference>
<dbReference type="SUPFAM" id="SSF54534">
    <property type="entry name" value="FKBP-like"/>
    <property type="match status" value="2"/>
</dbReference>
<keyword evidence="1 7" id="KW-0732">Signal</keyword>
<keyword evidence="4 7" id="KW-0697">Rotamase</keyword>
<dbReference type="GO" id="GO:0030288">
    <property type="term" value="C:outer membrane-bounded periplasmic space"/>
    <property type="evidence" value="ECO:0007669"/>
    <property type="project" value="InterPro"/>
</dbReference>
<dbReference type="GO" id="GO:0006457">
    <property type="term" value="P:protein folding"/>
    <property type="evidence" value="ECO:0007669"/>
    <property type="project" value="UniProtKB-UniRule"/>
</dbReference>
<keyword evidence="2 7" id="KW-0677">Repeat</keyword>
<feature type="region of interest" description="Disordered" evidence="8">
    <location>
        <begin position="34"/>
        <end position="59"/>
    </location>
</feature>
<dbReference type="AlphaFoldDB" id="A0A939GW04"/>
<name>A0A939GW04_9BURK</name>
<keyword evidence="11" id="KW-1185">Reference proteome</keyword>
<dbReference type="PROSITE" id="PS01096">
    <property type="entry name" value="PPIC_PPIASE_1"/>
    <property type="match status" value="1"/>
</dbReference>
<dbReference type="PANTHER" id="PTHR47637:SF1">
    <property type="entry name" value="CHAPERONE SURA"/>
    <property type="match status" value="1"/>
</dbReference>
<dbReference type="InterPro" id="IPR015391">
    <property type="entry name" value="SurA_N"/>
</dbReference>
<keyword evidence="5 7" id="KW-0143">Chaperone</keyword>
<comment type="caution">
    <text evidence="10">The sequence shown here is derived from an EMBL/GenBank/DDBJ whole genome shotgun (WGS) entry which is preliminary data.</text>
</comment>
<dbReference type="GO" id="GO:0051082">
    <property type="term" value="F:unfolded protein binding"/>
    <property type="evidence" value="ECO:0007669"/>
    <property type="project" value="UniProtKB-UniRule"/>
</dbReference>
<dbReference type="Pfam" id="PF00639">
    <property type="entry name" value="Rotamase"/>
    <property type="match status" value="2"/>
</dbReference>
<protein>
    <recommendedName>
        <fullName evidence="7">Chaperone SurA</fullName>
    </recommendedName>
    <alternativeName>
        <fullName evidence="7">Peptidyl-prolyl cis-trans isomerase SurA</fullName>
        <shortName evidence="7">PPIase SurA</shortName>
        <ecNumber evidence="7">5.2.1.8</ecNumber>
    </alternativeName>
    <alternativeName>
        <fullName evidence="7">Rotamase SurA</fullName>
    </alternativeName>
</protein>
<comment type="domain">
    <text evidence="7">The PPIase activity resides only in the second parvulin domain. The N-terminal region and the C-terminal tail are necessary and sufficient for the chaperone activity of SurA. The PPIase activity is dispensable for SurA to function as a chaperone. The N-terminal region and the C-terminal tail are also required for porin recognition.</text>
</comment>
<accession>A0A939GW04</accession>
<dbReference type="HAMAP" id="MF_01183">
    <property type="entry name" value="Chaperone_SurA"/>
    <property type="match status" value="1"/>
</dbReference>
<sequence length="471" mass="51908" precursor="true">MLCLKTLPHQIALGFACLTLACASTAAPAEKTAKGAKTGAATPTQLQQALQQSATPTPVAGPRTADFIVAVVNSEPITRNDVQTRTERVLRAMQDQGVQTLPTPEQLAPEVLERLIVEKAQVQHALETGIQVDDLAVTQAVTNVAQQSGGTLADLQAELRRQGISEARFRREIRDQLLMQRLRERDVDSRVKVSEQDIDQYLAKQNQRPDQGPAQALNLGHILVAVPENASATQVRELEQRAEQAVQALRNGMDLPTAAKRYSDAGEPEMGLRPLERYPQAFVQAVGNTPEGGLVGPLRTSAGFHILVVLDKRTAGVPSVVTQNHARHILLRPSAQLTETQAAAQLQELRQRIERGQASFAQLAQQYSQDGSAPQGGDLGWSSPGQFVPEFEDALNRLQPGEISQPIVSRFGVHLITLEERRQATLNPRQQREMLRNVVREEKVEKAYATWLQELRSQAYVEYRNTEERGL</sequence>
<dbReference type="InterPro" id="IPR046357">
    <property type="entry name" value="PPIase_dom_sf"/>
</dbReference>
<dbReference type="PANTHER" id="PTHR47637">
    <property type="entry name" value="CHAPERONE SURA"/>
    <property type="match status" value="1"/>
</dbReference>
<evidence type="ECO:0000256" key="7">
    <source>
        <dbReference type="HAMAP-Rule" id="MF_01183"/>
    </source>
</evidence>